<dbReference type="Proteomes" id="UP000614239">
    <property type="component" value="Unassembled WGS sequence"/>
</dbReference>
<reference evidence="1" key="2">
    <citation type="submission" date="2020-09" db="EMBL/GenBank/DDBJ databases">
        <authorList>
            <person name="Sun Q."/>
            <person name="Zhou Y."/>
        </authorList>
    </citation>
    <scope>NUCLEOTIDE SEQUENCE</scope>
    <source>
        <strain evidence="1">CGMCC 4.7372</strain>
    </source>
</reference>
<evidence type="ECO:0000313" key="2">
    <source>
        <dbReference type="Proteomes" id="UP000614239"/>
    </source>
</evidence>
<proteinExistence type="predicted"/>
<protein>
    <submittedName>
        <fullName evidence="1">Uncharacterized protein</fullName>
    </submittedName>
</protein>
<dbReference type="AlphaFoldDB" id="A0A8H9HC54"/>
<organism evidence="1 2">
    <name type="scientific">Actinomyces gaoshouyii</name>
    <dbReference type="NCBI Taxonomy" id="1960083"/>
    <lineage>
        <taxon>Bacteria</taxon>
        <taxon>Bacillati</taxon>
        <taxon>Actinomycetota</taxon>
        <taxon>Actinomycetes</taxon>
        <taxon>Actinomycetales</taxon>
        <taxon>Actinomycetaceae</taxon>
        <taxon>Actinomyces</taxon>
    </lineage>
</organism>
<comment type="caution">
    <text evidence="1">The sequence shown here is derived from an EMBL/GenBank/DDBJ whole genome shotgun (WGS) entry which is preliminary data.</text>
</comment>
<name>A0A8H9HC54_9ACTO</name>
<dbReference type="EMBL" id="BMNJ01000006">
    <property type="protein sequence ID" value="GGO99530.1"/>
    <property type="molecule type" value="Genomic_DNA"/>
</dbReference>
<keyword evidence="2" id="KW-1185">Reference proteome</keyword>
<reference evidence="1" key="1">
    <citation type="journal article" date="2014" name="Int. J. Syst. Evol. Microbiol.">
        <title>Complete genome sequence of Corynebacterium casei LMG S-19264T (=DSM 44701T), isolated from a smear-ripened cheese.</title>
        <authorList>
            <consortium name="US DOE Joint Genome Institute (JGI-PGF)"/>
            <person name="Walter F."/>
            <person name="Albersmeier A."/>
            <person name="Kalinowski J."/>
            <person name="Ruckert C."/>
        </authorList>
    </citation>
    <scope>NUCLEOTIDE SEQUENCE</scope>
    <source>
        <strain evidence="1">CGMCC 4.7372</strain>
    </source>
</reference>
<evidence type="ECO:0000313" key="1">
    <source>
        <dbReference type="EMBL" id="GGO99530.1"/>
    </source>
</evidence>
<gene>
    <name evidence="1" type="ORF">GCM10011612_17010</name>
</gene>
<accession>A0A8H9HC54</accession>
<sequence>MRFRAPSCGARACWGESGGRPDGSAVGWRRPDAVLDARADVLAATMRSSWGFAPSGTILALDRTLPTGGAGP</sequence>